<evidence type="ECO:0000313" key="2">
    <source>
        <dbReference type="Proteomes" id="UP000034455"/>
    </source>
</evidence>
<dbReference type="RefSeq" id="WP_019468555.1">
    <property type="nucleotide sequence ID" value="NZ_LAKJ01000009.1"/>
</dbReference>
<evidence type="ECO:0000313" key="1">
    <source>
        <dbReference type="EMBL" id="KKI64235.1"/>
    </source>
</evidence>
<dbReference type="GO" id="GO:0015031">
    <property type="term" value="P:protein transport"/>
    <property type="evidence" value="ECO:0007669"/>
    <property type="project" value="InterPro"/>
</dbReference>
<reference evidence="1 2" key="1">
    <citation type="submission" date="2015-03" db="EMBL/GenBank/DDBJ databases">
        <title>Genome Assembly of Staphylococcus cohnii subsp. cohnii strain G22B2.</title>
        <authorList>
            <person name="Nair G."/>
            <person name="Kaur G."/>
            <person name="Khatri I."/>
            <person name="Singh N.K."/>
            <person name="Sathyabama S."/>
            <person name="Maurya S.K."/>
            <person name="Subramanian S."/>
            <person name="Agrewala J.N."/>
            <person name="Mayilraj S."/>
        </authorList>
    </citation>
    <scope>NUCLEOTIDE SEQUENCE [LARGE SCALE GENOMIC DNA]</scope>
    <source>
        <strain evidence="1 2">G22B2</strain>
    </source>
</reference>
<proteinExistence type="predicted"/>
<protein>
    <submittedName>
        <fullName evidence="1">Putative major teichoic acid biosynthesis protein C</fullName>
    </submittedName>
</protein>
<comment type="caution">
    <text evidence="1">The sequence shown here is derived from an EMBL/GenBank/DDBJ whole genome shotgun (WGS) entry which is preliminary data.</text>
</comment>
<name>A0A0M2P1Y2_STACC</name>
<organism evidence="1 2">
    <name type="scientific">Staphylococcus cohnii subsp. cohnii</name>
    <dbReference type="NCBI Taxonomy" id="74704"/>
    <lineage>
        <taxon>Bacteria</taxon>
        <taxon>Bacillati</taxon>
        <taxon>Bacillota</taxon>
        <taxon>Bacilli</taxon>
        <taxon>Bacillales</taxon>
        <taxon>Staphylococcaceae</taxon>
        <taxon>Staphylococcus</taxon>
        <taxon>Staphylococcus cohnii species complex</taxon>
    </lineage>
</organism>
<dbReference type="Proteomes" id="UP000034455">
    <property type="component" value="Unassembled WGS sequence"/>
</dbReference>
<dbReference type="SUPFAM" id="SSF53474">
    <property type="entry name" value="alpha/beta-Hydrolases"/>
    <property type="match status" value="1"/>
</dbReference>
<dbReference type="InterPro" id="IPR029058">
    <property type="entry name" value="AB_hydrolase_fold"/>
</dbReference>
<sequence>MSNGYIYKLNEKINFNGEKRILIDTESKFNYIEMARKNNEIHAKYKELLKNDYILYFHQGTISKFYKRSHAEELFQRKDLIKFNEIFYTLDKPIDRKVNNEVPKKLLVIFTCMPNLSDYDSSLMPKRMFPKFFNGIERNLVKNVYTMRIMDLNVSHGSHYISTSNYPDYEKDIQLSILNLIKKLDIKKENVVLYGGSKGGTGALYHGAALDLKTLAVDPIVNIGGALEQNDRRFMKGLRQEDLVPVINTNLKDSNHFEKHIICCENVKLYYDQTNRIEENLINKIRMKDNMIVNHPDVSRNSVPEQLMLLNKMLLNKKFD</sequence>
<dbReference type="EMBL" id="LAKJ01000009">
    <property type="protein sequence ID" value="KKI64235.1"/>
    <property type="molecule type" value="Genomic_DNA"/>
</dbReference>
<dbReference type="Pfam" id="PF16929">
    <property type="entry name" value="Asp2"/>
    <property type="match status" value="1"/>
</dbReference>
<dbReference type="PATRIC" id="fig|74704.6.peg.2686"/>
<dbReference type="AlphaFoldDB" id="A0A0M2P1Y2"/>
<dbReference type="InterPro" id="IPR022267">
    <property type="entry name" value="Asp2"/>
</dbReference>
<gene>
    <name evidence="1" type="ORF">UF66_2574</name>
</gene>
<dbReference type="NCBIfam" id="NF033892">
    <property type="entry name" value="XcbB_CpsF_sero"/>
    <property type="match status" value="1"/>
</dbReference>
<accession>A0A0M2P1Y2</accession>
<dbReference type="ESTHER" id="stacc-a0a0m2p1y2">
    <property type="family name" value="XcbB_CpsF_sero"/>
</dbReference>